<comment type="caution">
    <text evidence="1">The sequence shown here is derived from an EMBL/GenBank/DDBJ whole genome shotgun (WGS) entry which is preliminary data.</text>
</comment>
<dbReference type="EMBL" id="QRGR01000010">
    <property type="protein sequence ID" value="RDV15180.1"/>
    <property type="molecule type" value="Genomic_DNA"/>
</dbReference>
<accession>A0A3D8LCR2</accession>
<reference evidence="2" key="1">
    <citation type="submission" date="2018-08" db="EMBL/GenBank/DDBJ databases">
        <authorList>
            <person name="Liu Z.-W."/>
            <person name="Du Z.-J."/>
        </authorList>
    </citation>
    <scope>NUCLEOTIDE SEQUENCE [LARGE SCALE GENOMIC DNA]</scope>
    <source>
        <strain evidence="2">H4X</strain>
    </source>
</reference>
<evidence type="ECO:0000313" key="1">
    <source>
        <dbReference type="EMBL" id="RDV15180.1"/>
    </source>
</evidence>
<organism evidence="1 2">
    <name type="scientific">Pontibacter diazotrophicus</name>
    <dbReference type="NCBI Taxonomy" id="1400979"/>
    <lineage>
        <taxon>Bacteria</taxon>
        <taxon>Pseudomonadati</taxon>
        <taxon>Bacteroidota</taxon>
        <taxon>Cytophagia</taxon>
        <taxon>Cytophagales</taxon>
        <taxon>Hymenobacteraceae</taxon>
        <taxon>Pontibacter</taxon>
    </lineage>
</organism>
<dbReference type="AlphaFoldDB" id="A0A3D8LCR2"/>
<keyword evidence="2" id="KW-1185">Reference proteome</keyword>
<gene>
    <name evidence="1" type="ORF">DXT99_10975</name>
</gene>
<dbReference type="Proteomes" id="UP000256708">
    <property type="component" value="Unassembled WGS sequence"/>
</dbReference>
<protein>
    <submittedName>
        <fullName evidence="1">Uncharacterized protein</fullName>
    </submittedName>
</protein>
<proteinExistence type="predicted"/>
<name>A0A3D8LCR2_9BACT</name>
<sequence>MAMEDAENLSFNLSAGMFDRKRTLRLAPDYFEYEANYLEPGRLIKIDREDILDIKFNMNWIIWYRFYVGCDFRIDVKTRENGIFRIKFVSYFEKNNAYIRAYNSIVNWMWEHYLRGIIDHHLQEFYQTHEFQIRQVRMTDEGVYFINQDHLAYWEEVGVKEYEDYFAIFNQSYPELNERILFDEWESEILLGMIEALKEKHYNENK</sequence>
<evidence type="ECO:0000313" key="2">
    <source>
        <dbReference type="Proteomes" id="UP000256708"/>
    </source>
</evidence>